<protein>
    <submittedName>
        <fullName evidence="1">Uncharacterized protein</fullName>
    </submittedName>
</protein>
<accession>A0A644Y9R2</accession>
<dbReference type="Pfam" id="PF20046">
    <property type="entry name" value="DUF6448"/>
    <property type="match status" value="1"/>
</dbReference>
<dbReference type="InterPro" id="IPR045613">
    <property type="entry name" value="DUF6448"/>
</dbReference>
<dbReference type="EMBL" id="VSSQ01004460">
    <property type="protein sequence ID" value="MPM25285.1"/>
    <property type="molecule type" value="Genomic_DNA"/>
</dbReference>
<sequence length="200" mass="22370">MNFKAVNVHLKGVLSMIFISLLLFFASTPAFAHCDSYDGPVIKDAIKALETNNVKLVFKWITPEQEAEITGLFDKVQGLKNGDREIYSIVEKHFFETLVRLHRETEGAPYTGLKPAGTTKQIIVMSDKAIENDDIDKLLAQLNNHIGSVIREKYNKVAALDKVKDNSAEEGRAYVKAYVDYTHSLEALHDILENGGGHNH</sequence>
<name>A0A644Y9R2_9ZZZZ</name>
<gene>
    <name evidence="1" type="ORF">SDC9_71775</name>
</gene>
<organism evidence="1">
    <name type="scientific">bioreactor metagenome</name>
    <dbReference type="NCBI Taxonomy" id="1076179"/>
    <lineage>
        <taxon>unclassified sequences</taxon>
        <taxon>metagenomes</taxon>
        <taxon>ecological metagenomes</taxon>
    </lineage>
</organism>
<comment type="caution">
    <text evidence="1">The sequence shown here is derived from an EMBL/GenBank/DDBJ whole genome shotgun (WGS) entry which is preliminary data.</text>
</comment>
<reference evidence="1" key="1">
    <citation type="submission" date="2019-08" db="EMBL/GenBank/DDBJ databases">
        <authorList>
            <person name="Kucharzyk K."/>
            <person name="Murdoch R.W."/>
            <person name="Higgins S."/>
            <person name="Loffler F."/>
        </authorList>
    </citation>
    <scope>NUCLEOTIDE SEQUENCE</scope>
</reference>
<proteinExistence type="predicted"/>
<evidence type="ECO:0000313" key="1">
    <source>
        <dbReference type="EMBL" id="MPM25285.1"/>
    </source>
</evidence>
<dbReference type="AlphaFoldDB" id="A0A644Y9R2"/>